<dbReference type="RefSeq" id="XP_041542815.1">
    <property type="nucleotide sequence ID" value="XM_041689096.1"/>
</dbReference>
<dbReference type="Gene3D" id="3.40.50.1110">
    <property type="entry name" value="SGNH hydrolase"/>
    <property type="match status" value="1"/>
</dbReference>
<dbReference type="InterPro" id="IPR013783">
    <property type="entry name" value="Ig-like_fold"/>
</dbReference>
<dbReference type="InterPro" id="IPR036116">
    <property type="entry name" value="FN3_sf"/>
</dbReference>
<dbReference type="SUPFAM" id="SSF52266">
    <property type="entry name" value="SGNH hydrolase"/>
    <property type="match status" value="1"/>
</dbReference>
<proteinExistence type="predicted"/>
<dbReference type="Proteomes" id="UP000661280">
    <property type="component" value="Chromosome 4"/>
</dbReference>
<dbReference type="OrthoDB" id="1896086at2759"/>
<dbReference type="SUPFAM" id="SSF49265">
    <property type="entry name" value="Fibronectin type III"/>
    <property type="match status" value="1"/>
</dbReference>
<name>A0A7R8ABN7_ASPKA</name>
<dbReference type="PANTHER" id="PTHR35040:SF7">
    <property type="entry name" value="FIBRONECTIN TYPE-III DOMAIN-CONTAINING PROTEIN-RELATED"/>
    <property type="match status" value="1"/>
</dbReference>
<dbReference type="PANTHER" id="PTHR35040">
    <property type="match status" value="1"/>
</dbReference>
<dbReference type="AlphaFoldDB" id="A0A7R8ABN7"/>
<dbReference type="Gene3D" id="2.60.40.10">
    <property type="entry name" value="Immunoglobulins"/>
    <property type="match status" value="1"/>
</dbReference>
<dbReference type="EMBL" id="AP024428">
    <property type="protein sequence ID" value="BCR99052.1"/>
    <property type="molecule type" value="Genomic_DNA"/>
</dbReference>
<dbReference type="GeneID" id="64960374"/>
<dbReference type="Pfam" id="PF12138">
    <property type="entry name" value="Spherulin4"/>
    <property type="match status" value="1"/>
</dbReference>
<organism evidence="1 2">
    <name type="scientific">Aspergillus kawachii</name>
    <name type="common">White koji mold</name>
    <name type="synonym">Aspergillus awamori var. kawachi</name>
    <dbReference type="NCBI Taxonomy" id="1069201"/>
    <lineage>
        <taxon>Eukaryota</taxon>
        <taxon>Fungi</taxon>
        <taxon>Dikarya</taxon>
        <taxon>Ascomycota</taxon>
        <taxon>Pezizomycotina</taxon>
        <taxon>Eurotiomycetes</taxon>
        <taxon>Eurotiomycetidae</taxon>
        <taxon>Eurotiales</taxon>
        <taxon>Aspergillaceae</taxon>
        <taxon>Aspergillus</taxon>
        <taxon>Aspergillus subgen. Circumdati</taxon>
    </lineage>
</organism>
<keyword evidence="2" id="KW-1185">Reference proteome</keyword>
<dbReference type="InterPro" id="IPR029167">
    <property type="entry name" value="Mug117"/>
</dbReference>
<protein>
    <submittedName>
        <fullName evidence="1">Uncharacterized protein</fullName>
    </submittedName>
</protein>
<reference evidence="1" key="1">
    <citation type="submission" date="2021-01" db="EMBL/GenBank/DDBJ databases">
        <authorList>
            <consortium name="Aspergillus luchuensis mut. kawachii IFO 4304 genome sequencing consortium"/>
            <person name="Kazuki M."/>
            <person name="Futagami T."/>
        </authorList>
    </citation>
    <scope>NUCLEOTIDE SEQUENCE</scope>
    <source>
        <strain evidence="1">IFO 4308</strain>
    </source>
</reference>
<dbReference type="KEGG" id="aluc:AKAW2_40735S"/>
<dbReference type="CDD" id="cd00063">
    <property type="entry name" value="FN3"/>
    <property type="match status" value="1"/>
</dbReference>
<dbReference type="PROSITE" id="PS50853">
    <property type="entry name" value="FN3"/>
    <property type="match status" value="1"/>
</dbReference>
<reference evidence="1" key="2">
    <citation type="submission" date="2021-02" db="EMBL/GenBank/DDBJ databases">
        <title>Aspergillus luchuensis mut. kawachii IFO 4304 genome sequence.</title>
        <authorList>
            <person name="Mori K."/>
            <person name="Kadooka C."/>
            <person name="Goto M."/>
            <person name="Futagami T."/>
        </authorList>
    </citation>
    <scope>NUCLEOTIDE SEQUENCE</scope>
    <source>
        <strain evidence="1">IFO 4308</strain>
    </source>
</reference>
<sequence>MHTQPWHGLAAIVTIGSCVIASPLAPWELRGNASMQSAHLMGIRDTDDFDPVELSHITKLAAIGDSYSAGIGAGSRLGNIGEALNSKSIAMIRRILFLSIMMNAWEIHQQEPSNKSCSGAVISDVINDQIPNLNGDQQVILLSAGGNDAELSNILNQCIYQWAVLNPTQVLVAKAAALANLEYGWMADIDWDALARGCDGQLEHTNRLINADAFSKSLDNVIAAAKKKLGSNGMIYYTGYAKFWAEDLSPACDKVSWSTWIHNLYNLFQDTETLTSAHRKTMNDLVDSVNKKISSAVERAGAQVKFVDYDSYVGYFNGRFCEAGVDKSTSDSNTREGLMFYELNTWDPIGSNPHKRSQDRPLEGTFEGSVNEYAEITKLLDPDAQFSKQTSVSDDTTDMTLVESKLSLSAVSESSDIEVPNVLPDGYGRVFHPQIQLHELIANLVIYEMTNKNEMDNGYPEIPEKFTFDSCPWTPADVDDDESMDAGGQQIALASYINPLSDPTAWTRMIDYPSDKVTVLVANVLNGPDTTVDEDWEKVISRANAAGKRVLGYVRTGYLGLSQDQFQTRLGSSGLADWVSQIQTDVELWYTLYPGMIGGIFFDEGWNQCGDDNVYSDLYRFITDYTKRMHPGAFTVLNPGATMPQCFEHSADTLMTFENSYDTYMNNYSPNPDWTPSDPRKLWHIIYNVPSDSVGKVAELALKRGAGLIHITNDNLPNPYDTLPDDDYMQVIMSALESGKPAISSPTAYEKNGQSASAPSSLAVTASDYSSVSLSWGASSPAPYAYSIYQNGKEVARLPGSMTKVSIGNIDHGTSITFTVRAIGSGGSASGDSNSVEATTLELPENQPVTNVKSSSTATKTTVQADILIPFAFQRVFLTDPDTACEMPAWPINYNLGNYICTHYMVESGTLFKYSGAELPAGQTNYPWAWTSMGTVPISRSGYTWTWELPIGSDTVDTNYFVVEAQGYGPLTNVFHPCPSTWDDATLSSGAYCTGNSPYDCKGATLCSTLNVKWCDKTVNQMNRGSTLYTANAEALALSGNCWANWEQFGCSVKIRGKDENGKDCTITGDEMWEAYQDIRKIGGCKNCGSKHFGNGCLVSVDYYYGCDNRDSGVNAIDV</sequence>
<evidence type="ECO:0000313" key="2">
    <source>
        <dbReference type="Proteomes" id="UP000661280"/>
    </source>
</evidence>
<gene>
    <name evidence="1" type="ORF">AKAW2_40735S</name>
</gene>
<dbReference type="Pfam" id="PF15474">
    <property type="entry name" value="MU117"/>
    <property type="match status" value="1"/>
</dbReference>
<evidence type="ECO:0000313" key="1">
    <source>
        <dbReference type="EMBL" id="BCR99052.1"/>
    </source>
</evidence>
<accession>A0A7R8ABN7</accession>
<dbReference type="InterPro" id="IPR003961">
    <property type="entry name" value="FN3_dom"/>
</dbReference>
<dbReference type="InterPro" id="IPR036514">
    <property type="entry name" value="SGNH_hydro_sf"/>
</dbReference>
<dbReference type="InterPro" id="IPR021986">
    <property type="entry name" value="Spherulin4"/>
</dbReference>